<dbReference type="Pfam" id="PF03466">
    <property type="entry name" value="LysR_substrate"/>
    <property type="match status" value="1"/>
</dbReference>
<dbReference type="Gene3D" id="3.40.190.10">
    <property type="entry name" value="Periplasmic binding protein-like II"/>
    <property type="match status" value="2"/>
</dbReference>
<reference evidence="6 7" key="1">
    <citation type="submission" date="2023-06" db="EMBL/GenBank/DDBJ databases">
        <title>Actinomycetospora Odt1-22.</title>
        <authorList>
            <person name="Supong K."/>
        </authorList>
    </citation>
    <scope>NUCLEOTIDE SEQUENCE [LARGE SCALE GENOMIC DNA]</scope>
    <source>
        <strain evidence="6 7">Odt1-22</strain>
    </source>
</reference>
<dbReference type="EMBL" id="JASVWF010000008">
    <property type="protein sequence ID" value="MDL5159677.1"/>
    <property type="molecule type" value="Genomic_DNA"/>
</dbReference>
<organism evidence="6 7">
    <name type="scientific">Actinomycetospora termitidis</name>
    <dbReference type="NCBI Taxonomy" id="3053470"/>
    <lineage>
        <taxon>Bacteria</taxon>
        <taxon>Bacillati</taxon>
        <taxon>Actinomycetota</taxon>
        <taxon>Actinomycetes</taxon>
        <taxon>Pseudonocardiales</taxon>
        <taxon>Pseudonocardiaceae</taxon>
        <taxon>Actinomycetospora</taxon>
    </lineage>
</organism>
<dbReference type="InterPro" id="IPR036388">
    <property type="entry name" value="WH-like_DNA-bd_sf"/>
</dbReference>
<comment type="caution">
    <text evidence="6">The sequence shown here is derived from an EMBL/GenBank/DDBJ whole genome shotgun (WGS) entry which is preliminary data.</text>
</comment>
<accession>A0ABT7MIG1</accession>
<dbReference type="PANTHER" id="PTHR30126:SF39">
    <property type="entry name" value="HTH-TYPE TRANSCRIPTIONAL REGULATOR CYSL"/>
    <property type="match status" value="1"/>
</dbReference>
<feature type="domain" description="HTH lysR-type" evidence="5">
    <location>
        <begin position="28"/>
        <end position="85"/>
    </location>
</feature>
<evidence type="ECO:0000256" key="2">
    <source>
        <dbReference type="ARBA" id="ARBA00023015"/>
    </source>
</evidence>
<dbReference type="Pfam" id="PF00126">
    <property type="entry name" value="HTH_1"/>
    <property type="match status" value="1"/>
</dbReference>
<keyword evidence="7" id="KW-1185">Reference proteome</keyword>
<dbReference type="InterPro" id="IPR000847">
    <property type="entry name" value="LysR_HTH_N"/>
</dbReference>
<evidence type="ECO:0000313" key="6">
    <source>
        <dbReference type="EMBL" id="MDL5159677.1"/>
    </source>
</evidence>
<dbReference type="RefSeq" id="WP_286056281.1">
    <property type="nucleotide sequence ID" value="NZ_JASVWF010000008.1"/>
</dbReference>
<keyword evidence="4" id="KW-0804">Transcription</keyword>
<evidence type="ECO:0000256" key="3">
    <source>
        <dbReference type="ARBA" id="ARBA00023125"/>
    </source>
</evidence>
<dbReference type="SUPFAM" id="SSF53850">
    <property type="entry name" value="Periplasmic binding protein-like II"/>
    <property type="match status" value="1"/>
</dbReference>
<dbReference type="InterPro" id="IPR005119">
    <property type="entry name" value="LysR_subst-bd"/>
</dbReference>
<proteinExistence type="inferred from homology"/>
<gene>
    <name evidence="6" type="ORF">QRT03_27175</name>
</gene>
<evidence type="ECO:0000313" key="7">
    <source>
        <dbReference type="Proteomes" id="UP001231924"/>
    </source>
</evidence>
<dbReference type="InterPro" id="IPR036390">
    <property type="entry name" value="WH_DNA-bd_sf"/>
</dbReference>
<name>A0ABT7MIG1_9PSEU</name>
<dbReference type="PANTHER" id="PTHR30126">
    <property type="entry name" value="HTH-TYPE TRANSCRIPTIONAL REGULATOR"/>
    <property type="match status" value="1"/>
</dbReference>
<dbReference type="Gene3D" id="1.10.10.10">
    <property type="entry name" value="Winged helix-like DNA-binding domain superfamily/Winged helix DNA-binding domain"/>
    <property type="match status" value="1"/>
</dbReference>
<evidence type="ECO:0000256" key="1">
    <source>
        <dbReference type="ARBA" id="ARBA00009437"/>
    </source>
</evidence>
<evidence type="ECO:0000259" key="5">
    <source>
        <dbReference type="PROSITE" id="PS50931"/>
    </source>
</evidence>
<evidence type="ECO:0000256" key="4">
    <source>
        <dbReference type="ARBA" id="ARBA00023163"/>
    </source>
</evidence>
<sequence>MARLDRMDRSAVAAADEGGELDGLDDNFSLQKLHVLCAVVAHGGVGKAAAELFVSQPVVTSHVRSLERRLGARLFERDGRGITLTEAGVHVHRWALEVLRGRRELAQSLHQIAAGTWGSVAVAASMSAGNSLLTPVLIDFRRDHPDVRVTATNSSVEAALEMTQSGRADFCVVGTDAVLDSRAYTATKLGEPRFVLVAAVGDTSVGASVTVGELSQLPFVTPPAGLAIRRSQDAALAELGVVDRRVELELGSAEAIKQAVAAGLGVALLWSVSVRADIERGDLREVRVEGPLRRDRLYLVTRVGKRLSPVQARLRERILSEVPELLHEG</sequence>
<dbReference type="PROSITE" id="PS50931">
    <property type="entry name" value="HTH_LYSR"/>
    <property type="match status" value="1"/>
</dbReference>
<keyword evidence="3" id="KW-0238">DNA-binding</keyword>
<dbReference type="PRINTS" id="PR00039">
    <property type="entry name" value="HTHLYSR"/>
</dbReference>
<dbReference type="Proteomes" id="UP001231924">
    <property type="component" value="Unassembled WGS sequence"/>
</dbReference>
<dbReference type="SUPFAM" id="SSF46785">
    <property type="entry name" value="Winged helix' DNA-binding domain"/>
    <property type="match status" value="1"/>
</dbReference>
<protein>
    <submittedName>
        <fullName evidence="6">LysR family transcriptional regulator</fullName>
    </submittedName>
</protein>
<keyword evidence="2" id="KW-0805">Transcription regulation</keyword>
<comment type="similarity">
    <text evidence="1">Belongs to the LysR transcriptional regulatory family.</text>
</comment>